<evidence type="ECO:0000256" key="2">
    <source>
        <dbReference type="SAM" id="Phobius"/>
    </source>
</evidence>
<dbReference type="EMBL" id="ABJB010817998">
    <property type="status" value="NOT_ANNOTATED_CDS"/>
    <property type="molecule type" value="Genomic_DNA"/>
</dbReference>
<evidence type="ECO:0000313" key="3">
    <source>
        <dbReference type="EMBL" id="EEC04839.1"/>
    </source>
</evidence>
<gene>
    <name evidence="3" type="ORF">IscW_ISCW003827</name>
</gene>
<dbReference type="Proteomes" id="UP000001555">
    <property type="component" value="Unassembled WGS sequence"/>
</dbReference>
<dbReference type="VEuPathDB" id="VectorBase:ISCI003827"/>
<dbReference type="EnsemblMetazoa" id="ISCW003827-RA">
    <property type="protein sequence ID" value="ISCW003827-PA"/>
    <property type="gene ID" value="ISCW003827"/>
</dbReference>
<reference evidence="3 5" key="1">
    <citation type="submission" date="2008-03" db="EMBL/GenBank/DDBJ databases">
        <title>Annotation of Ixodes scapularis.</title>
        <authorList>
            <consortium name="Ixodes scapularis Genome Project Consortium"/>
            <person name="Caler E."/>
            <person name="Hannick L.I."/>
            <person name="Bidwell S."/>
            <person name="Joardar V."/>
            <person name="Thiagarajan M."/>
            <person name="Amedeo P."/>
            <person name="Galinsky K.J."/>
            <person name="Schobel S."/>
            <person name="Inman J."/>
            <person name="Hostetler J."/>
            <person name="Miller J."/>
            <person name="Hammond M."/>
            <person name="Megy K."/>
            <person name="Lawson D."/>
            <person name="Kodira C."/>
            <person name="Sutton G."/>
            <person name="Meyer J."/>
            <person name="Hill C.A."/>
            <person name="Birren B."/>
            <person name="Nene V."/>
            <person name="Collins F."/>
            <person name="Alarcon-Chaidez F."/>
            <person name="Wikel S."/>
            <person name="Strausberg R."/>
        </authorList>
    </citation>
    <scope>NUCLEOTIDE SEQUENCE [LARGE SCALE GENOMIC DNA]</scope>
    <source>
        <strain evidence="5">Wikel</strain>
        <strain evidence="3">Wikel colony</strain>
    </source>
</reference>
<dbReference type="PaxDb" id="6945-B7PE17"/>
<name>B7PE17_IXOSC</name>
<feature type="region of interest" description="Disordered" evidence="1">
    <location>
        <begin position="24"/>
        <end position="44"/>
    </location>
</feature>
<organism>
    <name type="scientific">Ixodes scapularis</name>
    <name type="common">Black-legged tick</name>
    <name type="synonym">Deer tick</name>
    <dbReference type="NCBI Taxonomy" id="6945"/>
    <lineage>
        <taxon>Eukaryota</taxon>
        <taxon>Metazoa</taxon>
        <taxon>Ecdysozoa</taxon>
        <taxon>Arthropoda</taxon>
        <taxon>Chelicerata</taxon>
        <taxon>Arachnida</taxon>
        <taxon>Acari</taxon>
        <taxon>Parasitiformes</taxon>
        <taxon>Ixodida</taxon>
        <taxon>Ixodoidea</taxon>
        <taxon>Ixodidae</taxon>
        <taxon>Ixodinae</taxon>
        <taxon>Ixodes</taxon>
    </lineage>
</organism>
<reference evidence="4" key="2">
    <citation type="submission" date="2020-05" db="UniProtKB">
        <authorList>
            <consortium name="EnsemblMetazoa"/>
        </authorList>
    </citation>
    <scope>IDENTIFICATION</scope>
    <source>
        <strain evidence="4">wikel</strain>
    </source>
</reference>
<accession>B7PE17</accession>
<dbReference type="HOGENOM" id="CLU_620057_0_0_1"/>
<keyword evidence="5" id="KW-1185">Reference proteome</keyword>
<evidence type="ECO:0000256" key="1">
    <source>
        <dbReference type="SAM" id="MobiDB-lite"/>
    </source>
</evidence>
<protein>
    <submittedName>
        <fullName evidence="3 4">Uncharacterized protein</fullName>
    </submittedName>
</protein>
<keyword evidence="2" id="KW-0812">Transmembrane</keyword>
<evidence type="ECO:0000313" key="5">
    <source>
        <dbReference type="Proteomes" id="UP000001555"/>
    </source>
</evidence>
<sequence>MMSSGPRPRNASLSVYEFVNSLDAEDVSTSEDSDEDENHKHEDYEKPDYRGFSILVSTLVAFMLGFILVANGIIGLPGGRLSRPKRTLNATRALGCEKKPYRILVCTQSTNATRYPRDGLCDIIVFTHVLYDNRTGSLHSNVAPNWGWSEFLHQTTLMTQTRLLPSHDWKVLVDTIDVNYARGLNKALARHRLGGLALFNVRVNVAQLPGLIGALRLLHEEDPRMFLGLGVMFEGLSDETASSLLPTDLFDELITPLRLFVLETHLPVPSRDCYTGLSAPLNPYGNPRQAFSMIGAERLLAHRALAYVNTTVLVRCLSVLSGVLAFDVASESSEPGAPCLGWSVNKLSEVCKVPNIRHHVDAQSAYGHTNSTFFTFESTKNMVDKVLVVLQRTLDSDLPACLAVYDLDLDDTRHLCPRTLERVGSFLYTATEVLCLLRGETA</sequence>
<dbReference type="InParanoid" id="B7PE17"/>
<proteinExistence type="predicted"/>
<feature type="compositionally biased region" description="Acidic residues" evidence="1">
    <location>
        <begin position="24"/>
        <end position="36"/>
    </location>
</feature>
<feature type="transmembrane region" description="Helical" evidence="2">
    <location>
        <begin position="52"/>
        <end position="76"/>
    </location>
</feature>
<dbReference type="EMBL" id="DS693241">
    <property type="protein sequence ID" value="EEC04839.1"/>
    <property type="molecule type" value="Genomic_DNA"/>
</dbReference>
<dbReference type="AlphaFoldDB" id="B7PE17"/>
<keyword evidence="2" id="KW-1133">Transmembrane helix</keyword>
<keyword evidence="2" id="KW-0472">Membrane</keyword>
<dbReference type="VEuPathDB" id="VectorBase:ISCW003827"/>
<evidence type="ECO:0000313" key="4">
    <source>
        <dbReference type="EnsemblMetazoa" id="ISCW003827-PA"/>
    </source>
</evidence>